<sequence>MALPPTSLLFREGGRPVIGIIVTTVPHSRQLRPSRQPGLAIRDLRSFPVKFHVPGPRSVGVVTIFLTARKVTEDDQLVRARLLVEDVEHTVLAQQGDAPSLARQAVMPCGDFVKVIGPIAKPFPFALDRKGNRTLPQRLAVRVNSLWKPSRKDWT</sequence>
<gene>
    <name evidence="1" type="ORF">K437DRAFT_260020</name>
</gene>
<accession>A0A066VDF9</accession>
<comment type="caution">
    <text evidence="1">The sequence shown here is derived from an EMBL/GenBank/DDBJ whole genome shotgun (WGS) entry which is preliminary data.</text>
</comment>
<dbReference type="Proteomes" id="UP000027361">
    <property type="component" value="Unassembled WGS sequence"/>
</dbReference>
<dbReference type="EMBL" id="JMSN01000156">
    <property type="protein sequence ID" value="KDN36789.1"/>
    <property type="molecule type" value="Genomic_DNA"/>
</dbReference>
<evidence type="ECO:0000313" key="2">
    <source>
        <dbReference type="Proteomes" id="UP000027361"/>
    </source>
</evidence>
<proteinExistence type="predicted"/>
<keyword evidence="2" id="KW-1185">Reference proteome</keyword>
<dbReference type="GeneID" id="25265435"/>
<dbReference type="InParanoid" id="A0A066VDF9"/>
<name>A0A066VDF9_TILAU</name>
<evidence type="ECO:0000313" key="1">
    <source>
        <dbReference type="EMBL" id="KDN36789.1"/>
    </source>
</evidence>
<organism evidence="1 2">
    <name type="scientific">Tilletiaria anomala (strain ATCC 24038 / CBS 436.72 / UBC 951)</name>
    <dbReference type="NCBI Taxonomy" id="1037660"/>
    <lineage>
        <taxon>Eukaryota</taxon>
        <taxon>Fungi</taxon>
        <taxon>Dikarya</taxon>
        <taxon>Basidiomycota</taxon>
        <taxon>Ustilaginomycotina</taxon>
        <taxon>Exobasidiomycetes</taxon>
        <taxon>Georgefischeriales</taxon>
        <taxon>Tilletiariaceae</taxon>
        <taxon>Tilletiaria</taxon>
    </lineage>
</organism>
<protein>
    <submittedName>
        <fullName evidence="1">Uncharacterized protein</fullName>
    </submittedName>
</protein>
<dbReference type="AlphaFoldDB" id="A0A066VDF9"/>
<dbReference type="HOGENOM" id="CLU_1696728_0_0_1"/>
<reference evidence="1 2" key="1">
    <citation type="submission" date="2014-05" db="EMBL/GenBank/DDBJ databases">
        <title>Draft genome sequence of a rare smut relative, Tilletiaria anomala UBC 951.</title>
        <authorList>
            <consortium name="DOE Joint Genome Institute"/>
            <person name="Toome M."/>
            <person name="Kuo A."/>
            <person name="Henrissat B."/>
            <person name="Lipzen A."/>
            <person name="Tritt A."/>
            <person name="Yoshinaga Y."/>
            <person name="Zane M."/>
            <person name="Barry K."/>
            <person name="Grigoriev I.V."/>
            <person name="Spatafora J.W."/>
            <person name="Aimea M.C."/>
        </authorList>
    </citation>
    <scope>NUCLEOTIDE SEQUENCE [LARGE SCALE GENOMIC DNA]</scope>
    <source>
        <strain evidence="1 2">UBC 951</strain>
    </source>
</reference>
<dbReference type="RefSeq" id="XP_013240174.1">
    <property type="nucleotide sequence ID" value="XM_013384720.1"/>
</dbReference>